<keyword evidence="1" id="KW-0732">Signal</keyword>
<dbReference type="AlphaFoldDB" id="A0A916XEW8"/>
<dbReference type="EMBL" id="BMED01000001">
    <property type="protein sequence ID" value="GGC67059.1"/>
    <property type="molecule type" value="Genomic_DNA"/>
</dbReference>
<name>A0A916XEW8_9BURK</name>
<reference evidence="2" key="1">
    <citation type="journal article" date="2014" name="Int. J. Syst. Evol. Microbiol.">
        <title>Complete genome sequence of Corynebacterium casei LMG S-19264T (=DSM 44701T), isolated from a smear-ripened cheese.</title>
        <authorList>
            <consortium name="US DOE Joint Genome Institute (JGI-PGF)"/>
            <person name="Walter F."/>
            <person name="Albersmeier A."/>
            <person name="Kalinowski J."/>
            <person name="Ruckert C."/>
        </authorList>
    </citation>
    <scope>NUCLEOTIDE SEQUENCE</scope>
    <source>
        <strain evidence="2">CGMCC 1.10998</strain>
    </source>
</reference>
<evidence type="ECO:0000313" key="3">
    <source>
        <dbReference type="Proteomes" id="UP000637423"/>
    </source>
</evidence>
<organism evidence="2 3">
    <name type="scientific">Undibacterium terreum</name>
    <dbReference type="NCBI Taxonomy" id="1224302"/>
    <lineage>
        <taxon>Bacteria</taxon>
        <taxon>Pseudomonadati</taxon>
        <taxon>Pseudomonadota</taxon>
        <taxon>Betaproteobacteria</taxon>
        <taxon>Burkholderiales</taxon>
        <taxon>Oxalobacteraceae</taxon>
        <taxon>Undibacterium</taxon>
    </lineage>
</organism>
<accession>A0A916XEW8</accession>
<proteinExistence type="predicted"/>
<dbReference type="Proteomes" id="UP000637423">
    <property type="component" value="Unassembled WGS sequence"/>
</dbReference>
<feature type="signal peptide" evidence="1">
    <location>
        <begin position="1"/>
        <end position="31"/>
    </location>
</feature>
<feature type="chain" id="PRO_5037573281" evidence="1">
    <location>
        <begin position="32"/>
        <end position="172"/>
    </location>
</feature>
<comment type="caution">
    <text evidence="2">The sequence shown here is derived from an EMBL/GenBank/DDBJ whole genome shotgun (WGS) entry which is preliminary data.</text>
</comment>
<keyword evidence="3" id="KW-1185">Reference proteome</keyword>
<protein>
    <submittedName>
        <fullName evidence="2">Uncharacterized protein</fullName>
    </submittedName>
</protein>
<evidence type="ECO:0000313" key="2">
    <source>
        <dbReference type="EMBL" id="GGC67059.1"/>
    </source>
</evidence>
<dbReference type="RefSeq" id="WP_188565071.1">
    <property type="nucleotide sequence ID" value="NZ_BMED01000001.1"/>
</dbReference>
<reference evidence="2" key="2">
    <citation type="submission" date="2020-09" db="EMBL/GenBank/DDBJ databases">
        <authorList>
            <person name="Sun Q."/>
            <person name="Zhou Y."/>
        </authorList>
    </citation>
    <scope>NUCLEOTIDE SEQUENCE</scope>
    <source>
        <strain evidence="2">CGMCC 1.10998</strain>
    </source>
</reference>
<evidence type="ECO:0000256" key="1">
    <source>
        <dbReference type="SAM" id="SignalP"/>
    </source>
</evidence>
<gene>
    <name evidence="2" type="ORF">GCM10011396_12540</name>
</gene>
<sequence length="172" mass="19444">MSLLTSRSSLISVLFAGYLAALSAPAFSQFAAPASQPATAIDPNKIRFSPILHEELPPAMLKRIKAITDTFESIDGISYTQAVDLYKRDRDPEANLVIWDEMLKAYKSFCRFRCKTDVERMDVYRVLLLRSMFSEDEAVRQAKPRVLSPVETRAAMKYYHLAPKPIDLVPAK</sequence>